<reference evidence="2" key="1">
    <citation type="submission" date="2020-11" db="EMBL/GenBank/DDBJ databases">
        <authorList>
            <consortium name="DOE Joint Genome Institute"/>
            <person name="Ahrendt S."/>
            <person name="Riley R."/>
            <person name="Andreopoulos W."/>
            <person name="Labutti K."/>
            <person name="Pangilinan J."/>
            <person name="Ruiz-Duenas F.J."/>
            <person name="Barrasa J.M."/>
            <person name="Sanchez-Garcia M."/>
            <person name="Camarero S."/>
            <person name="Miyauchi S."/>
            <person name="Serrano A."/>
            <person name="Linde D."/>
            <person name="Babiker R."/>
            <person name="Drula E."/>
            <person name="Ayuso-Fernandez I."/>
            <person name="Pacheco R."/>
            <person name="Padilla G."/>
            <person name="Ferreira P."/>
            <person name="Barriuso J."/>
            <person name="Kellner H."/>
            <person name="Castanera R."/>
            <person name="Alfaro M."/>
            <person name="Ramirez L."/>
            <person name="Pisabarro A.G."/>
            <person name="Kuo A."/>
            <person name="Tritt A."/>
            <person name="Lipzen A."/>
            <person name="He G."/>
            <person name="Yan M."/>
            <person name="Ng V."/>
            <person name="Cullen D."/>
            <person name="Martin F."/>
            <person name="Rosso M.-N."/>
            <person name="Henrissat B."/>
            <person name="Hibbett D."/>
            <person name="Martinez A.T."/>
            <person name="Grigoriev I.V."/>
        </authorList>
    </citation>
    <scope>NUCLEOTIDE SEQUENCE</scope>
    <source>
        <strain evidence="2">ATCC 90797</strain>
    </source>
</reference>
<feature type="compositionally biased region" description="Low complexity" evidence="1">
    <location>
        <begin position="77"/>
        <end position="104"/>
    </location>
</feature>
<gene>
    <name evidence="2" type="ORF">BDN71DRAFT_1512883</name>
</gene>
<organism evidence="2 3">
    <name type="scientific">Pleurotus eryngii</name>
    <name type="common">Boletus of the steppes</name>
    <dbReference type="NCBI Taxonomy" id="5323"/>
    <lineage>
        <taxon>Eukaryota</taxon>
        <taxon>Fungi</taxon>
        <taxon>Dikarya</taxon>
        <taxon>Basidiomycota</taxon>
        <taxon>Agaricomycotina</taxon>
        <taxon>Agaricomycetes</taxon>
        <taxon>Agaricomycetidae</taxon>
        <taxon>Agaricales</taxon>
        <taxon>Pleurotineae</taxon>
        <taxon>Pleurotaceae</taxon>
        <taxon>Pleurotus</taxon>
    </lineage>
</organism>
<feature type="compositionally biased region" description="Polar residues" evidence="1">
    <location>
        <begin position="60"/>
        <end position="76"/>
    </location>
</feature>
<keyword evidence="3" id="KW-1185">Reference proteome</keyword>
<dbReference type="AlphaFoldDB" id="A0A9P5ZLR2"/>
<evidence type="ECO:0000256" key="1">
    <source>
        <dbReference type="SAM" id="MobiDB-lite"/>
    </source>
</evidence>
<comment type="caution">
    <text evidence="2">The sequence shown here is derived from an EMBL/GenBank/DDBJ whole genome shotgun (WGS) entry which is preliminary data.</text>
</comment>
<dbReference type="EMBL" id="MU154704">
    <property type="protein sequence ID" value="KAF9488639.1"/>
    <property type="molecule type" value="Genomic_DNA"/>
</dbReference>
<sequence>MSARIFVETLRSPTIGMRDNKVWPAPLHCHQINQSSQFLEANDQDIASLVSSFSQLNIESTLSQSPSPSPASTHALSTPAPSPSAKQTPTSTSTSSPQTPQTATRVNHLVTCQLRYIRNIEKLAEDLWKSLPISGNISLSVLSDVEAHCSQLVTDLDKLKHTDPEVKRRRLAVADKLHNVEARAMDLRNAHMGGALGPTVVCTDRQYNHPIEKLDNIAQMSILIGLVCSLFMGTSRRAGDFIMKSLSLLVATVYEAAGRSPPQTVLNQIPATITHALAQLNIESHTTIYAVCPRCCFTHHPKYHHNSTIATYLSTCTHKETSESDVCGEPLLTGHVNSGLSKPIKPFVYHHFSDYMAGLLSSEKDEESMDRACDDAFASVHEPPPEQISNIFQGSFLRSFLGPDGKLFIDHGTEGRYVHSLNIDFFDAEGLTVWGASASWGLFSSACLNLSDSEMFKPEKMYVNIIPGPHKPNVDQLNHFIRPFVDEMRASWEQGVYYTHTALHPEGRMARDAVANALTIPFVLDSSPYPNFLYRLSLGDEGKLFIWPDGLAARLDNYKLPALCFATYCVLRTMEVPKSKPECISLMLDWRMRQILAPDLSLFEKRLSTPETMAHIQSVIKNTAMPSWFDKPPQAFGEAAMGKLQADEWQSVSSIYLPLALVSLWGEGSQMDLHPDREYYWQVLNLSMLLASAMFLVSRCTTTMQTAEVYR</sequence>
<evidence type="ECO:0000313" key="2">
    <source>
        <dbReference type="EMBL" id="KAF9488639.1"/>
    </source>
</evidence>
<protein>
    <submittedName>
        <fullName evidence="2">Uncharacterized protein</fullName>
    </submittedName>
</protein>
<dbReference type="OrthoDB" id="2829169at2759"/>
<accession>A0A9P5ZLR2</accession>
<dbReference type="Proteomes" id="UP000807025">
    <property type="component" value="Unassembled WGS sequence"/>
</dbReference>
<name>A0A9P5ZLR2_PLEER</name>
<feature type="region of interest" description="Disordered" evidence="1">
    <location>
        <begin position="60"/>
        <end position="104"/>
    </location>
</feature>
<proteinExistence type="predicted"/>
<evidence type="ECO:0000313" key="3">
    <source>
        <dbReference type="Proteomes" id="UP000807025"/>
    </source>
</evidence>